<sequence>MMKTHTFGSIYHKFDTFGRHETIHAAHGIHHVDHYSRNYEIVIITD</sequence>
<organism evidence="1">
    <name type="scientific">Erwinia amylovora ATCC BAA-2158</name>
    <dbReference type="NCBI Taxonomy" id="889211"/>
    <lineage>
        <taxon>Bacteria</taxon>
        <taxon>Pseudomonadati</taxon>
        <taxon>Pseudomonadota</taxon>
        <taxon>Gammaproteobacteria</taxon>
        <taxon>Enterobacterales</taxon>
        <taxon>Erwiniaceae</taxon>
        <taxon>Erwinia</taxon>
    </lineage>
</organism>
<gene>
    <name evidence="1" type="ORF">EAIL5_1639</name>
</gene>
<name>E5B4Q6_ERWAM</name>
<dbReference type="AlphaFoldDB" id="E5B4Q6"/>
<proteinExistence type="predicted"/>
<reference evidence="1" key="1">
    <citation type="journal article" date="2011" name="J. Bacteriol.">
        <title>Genome Sequence of an Erwinia amylovora Strain with Pathogenicity Restricted to Rubus Plants.</title>
        <authorList>
            <person name="Powney R."/>
            <person name="Smits T.H."/>
            <person name="Sawbridge T."/>
            <person name="Frey B."/>
            <person name="Blom J."/>
            <person name="Frey J.E."/>
            <person name="Plummer K.M."/>
            <person name="Beer S.V."/>
            <person name="Luck J."/>
            <person name="Duffy B."/>
            <person name="Rodoni B."/>
        </authorList>
    </citation>
    <scope>NUCLEOTIDE SEQUENCE</scope>
    <source>
        <strain evidence="1">ATCC BAA-2158</strain>
    </source>
</reference>
<dbReference type="EMBL" id="FR719190">
    <property type="protein sequence ID" value="CBX80459.1"/>
    <property type="molecule type" value="Genomic_DNA"/>
</dbReference>
<accession>E5B4Q6</accession>
<protein>
    <submittedName>
        <fullName evidence="1">Uncharacterized protein</fullName>
    </submittedName>
</protein>
<evidence type="ECO:0000313" key="1">
    <source>
        <dbReference type="EMBL" id="CBX80459.1"/>
    </source>
</evidence>